<evidence type="ECO:0000256" key="1">
    <source>
        <dbReference type="ARBA" id="ARBA00001946"/>
    </source>
</evidence>
<dbReference type="EC" id="3.6.1.13" evidence="3"/>
<evidence type="ECO:0000256" key="7">
    <source>
        <dbReference type="ARBA" id="ARBA00022842"/>
    </source>
</evidence>
<evidence type="ECO:0000256" key="9">
    <source>
        <dbReference type="ARBA" id="ARBA00030162"/>
    </source>
</evidence>
<dbReference type="PANTHER" id="PTHR11839">
    <property type="entry name" value="UDP/ADP-SUGAR PYROPHOSPHATASE"/>
    <property type="match status" value="1"/>
</dbReference>
<evidence type="ECO:0000256" key="5">
    <source>
        <dbReference type="ARBA" id="ARBA00022723"/>
    </source>
</evidence>
<dbReference type="Pfam" id="PF00293">
    <property type="entry name" value="NUDIX"/>
    <property type="match status" value="1"/>
</dbReference>
<dbReference type="Gene3D" id="3.90.79.10">
    <property type="entry name" value="Nucleoside Triphosphate Pyrophosphohydrolase"/>
    <property type="match status" value="1"/>
</dbReference>
<dbReference type="InterPro" id="IPR004385">
    <property type="entry name" value="NDP_pyrophosphatase"/>
</dbReference>
<keyword evidence="5 13" id="KW-0479">Metal-binding</keyword>
<dbReference type="Proteomes" id="UP001333710">
    <property type="component" value="Chromosome"/>
</dbReference>
<evidence type="ECO:0000256" key="2">
    <source>
        <dbReference type="ARBA" id="ARBA00007482"/>
    </source>
</evidence>
<dbReference type="GO" id="GO:0019144">
    <property type="term" value="F:ADP-sugar diphosphatase activity"/>
    <property type="evidence" value="ECO:0007669"/>
    <property type="project" value="TreeGrafter"/>
</dbReference>
<protein>
    <recommendedName>
        <fullName evidence="4">ADP-ribose pyrophosphatase</fullName>
        <ecNumber evidence="3">3.6.1.13</ecNumber>
    </recommendedName>
    <alternativeName>
        <fullName evidence="9">ADP-ribose diphosphatase</fullName>
    </alternativeName>
    <alternativeName>
        <fullName evidence="11">ADP-ribose phosphohydrolase</fullName>
    </alternativeName>
    <alternativeName>
        <fullName evidence="10">Adenosine diphosphoribose pyrophosphatase</fullName>
    </alternativeName>
</protein>
<evidence type="ECO:0000313" key="16">
    <source>
        <dbReference type="EMBL" id="BDX05244.1"/>
    </source>
</evidence>
<evidence type="ECO:0000256" key="10">
    <source>
        <dbReference type="ARBA" id="ARBA00030308"/>
    </source>
</evidence>
<dbReference type="KEGG" id="pmaw:MACH26_07650"/>
<keyword evidence="17" id="KW-1185">Reference proteome</keyword>
<evidence type="ECO:0000256" key="6">
    <source>
        <dbReference type="ARBA" id="ARBA00022801"/>
    </source>
</evidence>
<evidence type="ECO:0000256" key="8">
    <source>
        <dbReference type="ARBA" id="ARBA00025164"/>
    </source>
</evidence>
<dbReference type="PANTHER" id="PTHR11839:SF5">
    <property type="entry name" value="ADP-RIBOSE PYROPHOSPHATASE"/>
    <property type="match status" value="1"/>
</dbReference>
<sequence>MSNWHRFTDSDVEIEQQEPKFEGFFTVFNYKLRHKLFAGGWSGWISREVLDRGHAVAMLPYDPVRQEFVMIEQFRVGAVPTSNKPWLLEIVAGMIDEGETREAVALREAQEEAGLEVKSLIELTDYLPSPGGATERLYLYLGIVDAQEAHGIHGLDHENEDILVHRIPEAQVWELLKLGEFDNSATIIALQWFFLHKQELLEKVAANKV</sequence>
<comment type="cofactor">
    <cofactor evidence="1 13">
        <name>Mg(2+)</name>
        <dbReference type="ChEBI" id="CHEBI:18420"/>
    </cofactor>
</comment>
<dbReference type="InterPro" id="IPR000086">
    <property type="entry name" value="NUDIX_hydrolase_dom"/>
</dbReference>
<dbReference type="NCBIfam" id="NF008003">
    <property type="entry name" value="PRK10729.1"/>
    <property type="match status" value="1"/>
</dbReference>
<dbReference type="GO" id="GO:0047631">
    <property type="term" value="F:ADP-ribose diphosphatase activity"/>
    <property type="evidence" value="ECO:0007669"/>
    <property type="project" value="UniProtKB-EC"/>
</dbReference>
<proteinExistence type="inferred from homology"/>
<evidence type="ECO:0000256" key="3">
    <source>
        <dbReference type="ARBA" id="ARBA00012453"/>
    </source>
</evidence>
<feature type="binding site" evidence="13">
    <location>
        <position position="112"/>
    </location>
    <ligand>
        <name>Mg(2+)</name>
        <dbReference type="ChEBI" id="CHEBI:18420"/>
        <label>1</label>
    </ligand>
</feature>
<keyword evidence="6" id="KW-0378">Hydrolase</keyword>
<reference evidence="16" key="1">
    <citation type="submission" date="2023-01" db="EMBL/GenBank/DDBJ databases">
        <title>Complete genome sequence of Planctobacterium marinum strain Dej080120_11.</title>
        <authorList>
            <person name="Ueki S."/>
            <person name="Maruyama F."/>
        </authorList>
    </citation>
    <scope>NUCLEOTIDE SEQUENCE</scope>
    <source>
        <strain evidence="16">Dej080120_11</strain>
    </source>
</reference>
<name>A0AA48HH73_9ALTE</name>
<dbReference type="GO" id="GO:0046872">
    <property type="term" value="F:metal ion binding"/>
    <property type="evidence" value="ECO:0007669"/>
    <property type="project" value="UniProtKB-KW"/>
</dbReference>
<dbReference type="AlphaFoldDB" id="A0AA48HH73"/>
<dbReference type="PROSITE" id="PS00893">
    <property type="entry name" value="NUDIX_BOX"/>
    <property type="match status" value="1"/>
</dbReference>
<dbReference type="InterPro" id="IPR020084">
    <property type="entry name" value="NUDIX_hydrolase_CS"/>
</dbReference>
<feature type="binding site" evidence="13">
    <location>
        <position position="108"/>
    </location>
    <ligand>
        <name>Mg(2+)</name>
        <dbReference type="ChEBI" id="CHEBI:18420"/>
        <label>1</label>
    </ligand>
</feature>
<dbReference type="SUPFAM" id="SSF55811">
    <property type="entry name" value="Nudix"/>
    <property type="match status" value="1"/>
</dbReference>
<comment type="function">
    <text evidence="8">Acts on ADP-mannose and ADP-glucose as well as ADP-ribose. Prevents glycogen biosynthesis. The reaction catalyzed by this enzyme is a limiting step of the gluconeogenic process.</text>
</comment>
<dbReference type="PROSITE" id="PS51462">
    <property type="entry name" value="NUDIX"/>
    <property type="match status" value="1"/>
</dbReference>
<evidence type="ECO:0000313" key="17">
    <source>
        <dbReference type="Proteomes" id="UP001333710"/>
    </source>
</evidence>
<evidence type="ECO:0000256" key="13">
    <source>
        <dbReference type="PIRSR" id="PIRSR604385-2"/>
    </source>
</evidence>
<keyword evidence="7 13" id="KW-0460">Magnesium</keyword>
<organism evidence="16 17">
    <name type="scientific">Planctobacterium marinum</name>
    <dbReference type="NCBI Taxonomy" id="1631968"/>
    <lineage>
        <taxon>Bacteria</taxon>
        <taxon>Pseudomonadati</taxon>
        <taxon>Pseudomonadota</taxon>
        <taxon>Gammaproteobacteria</taxon>
        <taxon>Alteromonadales</taxon>
        <taxon>Alteromonadaceae</taxon>
        <taxon>Planctobacterium</taxon>
    </lineage>
</organism>
<dbReference type="EMBL" id="AP027272">
    <property type="protein sequence ID" value="BDX05244.1"/>
    <property type="molecule type" value="Genomic_DNA"/>
</dbReference>
<accession>A0AA48HH73</accession>
<comment type="catalytic activity">
    <reaction evidence="12">
        <text>ADP-D-ribose + H2O = D-ribose 5-phosphate + AMP + 2 H(+)</text>
        <dbReference type="Rhea" id="RHEA:10412"/>
        <dbReference type="ChEBI" id="CHEBI:15377"/>
        <dbReference type="ChEBI" id="CHEBI:15378"/>
        <dbReference type="ChEBI" id="CHEBI:57967"/>
        <dbReference type="ChEBI" id="CHEBI:78346"/>
        <dbReference type="ChEBI" id="CHEBI:456215"/>
        <dbReference type="EC" id="3.6.1.13"/>
    </reaction>
</comment>
<evidence type="ECO:0000259" key="15">
    <source>
        <dbReference type="PROSITE" id="PS51462"/>
    </source>
</evidence>
<evidence type="ECO:0000256" key="11">
    <source>
        <dbReference type="ARBA" id="ARBA00033056"/>
    </source>
</evidence>
<dbReference type="GO" id="GO:0005829">
    <property type="term" value="C:cytosol"/>
    <property type="evidence" value="ECO:0007669"/>
    <property type="project" value="TreeGrafter"/>
</dbReference>
<feature type="binding site" evidence="13">
    <location>
        <position position="92"/>
    </location>
    <ligand>
        <name>Mg(2+)</name>
        <dbReference type="ChEBI" id="CHEBI:18420"/>
        <label>1</label>
    </ligand>
</feature>
<evidence type="ECO:0000256" key="14">
    <source>
        <dbReference type="PIRSR" id="PIRSR604385-3"/>
    </source>
</evidence>
<dbReference type="NCBIfam" id="TIGR00052">
    <property type="entry name" value="nudix-type nucleoside diphosphatase, YffH/AdpP family"/>
    <property type="match status" value="1"/>
</dbReference>
<dbReference type="CDD" id="cd24155">
    <property type="entry name" value="NUDIX_ADPRase"/>
    <property type="match status" value="1"/>
</dbReference>
<feature type="domain" description="Nudix hydrolase" evidence="15">
    <location>
        <begin position="51"/>
        <end position="209"/>
    </location>
</feature>
<comment type="similarity">
    <text evidence="2">Belongs to the Nudix hydrolase family. NudF subfamily.</text>
</comment>
<feature type="short sequence motif" description="Nudix box" evidence="14">
    <location>
        <begin position="93"/>
        <end position="115"/>
    </location>
</feature>
<dbReference type="RefSeq" id="WP_338291213.1">
    <property type="nucleotide sequence ID" value="NZ_AP027272.1"/>
</dbReference>
<evidence type="ECO:0000256" key="4">
    <source>
        <dbReference type="ARBA" id="ARBA00013297"/>
    </source>
</evidence>
<dbReference type="InterPro" id="IPR015797">
    <property type="entry name" value="NUDIX_hydrolase-like_dom_sf"/>
</dbReference>
<evidence type="ECO:0000256" key="12">
    <source>
        <dbReference type="ARBA" id="ARBA00049546"/>
    </source>
</evidence>
<dbReference type="GO" id="GO:0006753">
    <property type="term" value="P:nucleoside phosphate metabolic process"/>
    <property type="evidence" value="ECO:0007669"/>
    <property type="project" value="TreeGrafter"/>
</dbReference>
<dbReference type="GO" id="GO:0019693">
    <property type="term" value="P:ribose phosphate metabolic process"/>
    <property type="evidence" value="ECO:0007669"/>
    <property type="project" value="TreeGrafter"/>
</dbReference>
<feature type="binding site" evidence="13">
    <location>
        <position position="160"/>
    </location>
    <ligand>
        <name>Mg(2+)</name>
        <dbReference type="ChEBI" id="CHEBI:18420"/>
        <label>1</label>
    </ligand>
</feature>
<gene>
    <name evidence="16" type="ORF">MACH26_07650</name>
</gene>